<keyword evidence="1" id="KW-1133">Transmembrane helix</keyword>
<feature type="transmembrane region" description="Helical" evidence="1">
    <location>
        <begin position="42"/>
        <end position="64"/>
    </location>
</feature>
<dbReference type="Proteomes" id="UP000741863">
    <property type="component" value="Unassembled WGS sequence"/>
</dbReference>
<dbReference type="RefSeq" id="WP_204698851.1">
    <property type="nucleotide sequence ID" value="NZ_JAFBEC010000009.1"/>
</dbReference>
<keyword evidence="1" id="KW-0812">Transmembrane</keyword>
<accession>A0ABS2PFB3</accession>
<name>A0ABS2PFB3_9BACL</name>
<protein>
    <submittedName>
        <fullName evidence="2">Uncharacterized protein</fullName>
    </submittedName>
</protein>
<comment type="caution">
    <text evidence="2">The sequence shown here is derived from an EMBL/GenBank/DDBJ whole genome shotgun (WGS) entry which is preliminary data.</text>
</comment>
<evidence type="ECO:0000313" key="3">
    <source>
        <dbReference type="Proteomes" id="UP000741863"/>
    </source>
</evidence>
<evidence type="ECO:0000313" key="2">
    <source>
        <dbReference type="EMBL" id="MBM7634104.1"/>
    </source>
</evidence>
<sequence length="244" mass="27375">MAILISVTLGAFLTFGLLLALRNALRSRTVPKHKKSSLATLLLPILTFGFIGPVMLLSVWLFGLDEDAPSSQRPLQHDTQASNNSLFSNDSAYSEEVASRFTPAEAGETVRVITAHSLYGELTTEITLLSVERGDRAFQRILDKDRDFTLHEDMELLLAHVHIYTEDIENKELFTISPDYFQMVTSTGKTHQPVDLSLAQPLWHEMEADTNANGWIAFLINKDDSHPSLVYMPDYDGPWHSLSE</sequence>
<reference evidence="2 3" key="1">
    <citation type="submission" date="2021-01" db="EMBL/GenBank/DDBJ databases">
        <title>Genomic Encyclopedia of Type Strains, Phase IV (KMG-IV): sequencing the most valuable type-strain genomes for metagenomic binning, comparative biology and taxonomic classification.</title>
        <authorList>
            <person name="Goeker M."/>
        </authorList>
    </citation>
    <scope>NUCLEOTIDE SEQUENCE [LARGE SCALE GENOMIC DNA]</scope>
    <source>
        <strain evidence="2 3">DSM 25540</strain>
    </source>
</reference>
<keyword evidence="1" id="KW-0472">Membrane</keyword>
<organism evidence="2 3">
    <name type="scientific">Geomicrobium sediminis</name>
    <dbReference type="NCBI Taxonomy" id="1347788"/>
    <lineage>
        <taxon>Bacteria</taxon>
        <taxon>Bacillati</taxon>
        <taxon>Bacillota</taxon>
        <taxon>Bacilli</taxon>
        <taxon>Bacillales</taxon>
        <taxon>Geomicrobium</taxon>
    </lineage>
</organism>
<evidence type="ECO:0000256" key="1">
    <source>
        <dbReference type="SAM" id="Phobius"/>
    </source>
</evidence>
<proteinExistence type="predicted"/>
<dbReference type="EMBL" id="JAFBEC010000009">
    <property type="protein sequence ID" value="MBM7634104.1"/>
    <property type="molecule type" value="Genomic_DNA"/>
</dbReference>
<keyword evidence="3" id="KW-1185">Reference proteome</keyword>
<gene>
    <name evidence="2" type="ORF">JOD17_003204</name>
</gene>